<dbReference type="RefSeq" id="WP_340239876.1">
    <property type="nucleotide sequence ID" value="NZ_JBBEWC010000016.1"/>
</dbReference>
<keyword evidence="2" id="KW-1185">Reference proteome</keyword>
<protein>
    <recommendedName>
        <fullName evidence="3">Lipoprotein</fullName>
    </recommendedName>
</protein>
<organism evidence="1 2">
    <name type="scientific">Emticicia soli</name>
    <dbReference type="NCBI Taxonomy" id="2027878"/>
    <lineage>
        <taxon>Bacteria</taxon>
        <taxon>Pseudomonadati</taxon>
        <taxon>Bacteroidota</taxon>
        <taxon>Cytophagia</taxon>
        <taxon>Cytophagales</taxon>
        <taxon>Leadbetterellaceae</taxon>
        <taxon>Emticicia</taxon>
    </lineage>
</organism>
<evidence type="ECO:0000313" key="2">
    <source>
        <dbReference type="Proteomes" id="UP001597510"/>
    </source>
</evidence>
<reference evidence="2" key="1">
    <citation type="journal article" date="2019" name="Int. J. Syst. Evol. Microbiol.">
        <title>The Global Catalogue of Microorganisms (GCM) 10K type strain sequencing project: providing services to taxonomists for standard genome sequencing and annotation.</title>
        <authorList>
            <consortium name="The Broad Institute Genomics Platform"/>
            <consortium name="The Broad Institute Genome Sequencing Center for Infectious Disease"/>
            <person name="Wu L."/>
            <person name="Ma J."/>
        </authorList>
    </citation>
    <scope>NUCLEOTIDE SEQUENCE [LARGE SCALE GENOMIC DNA]</scope>
    <source>
        <strain evidence="2">KCTC 52344</strain>
    </source>
</reference>
<dbReference type="EMBL" id="JBHULC010000007">
    <property type="protein sequence ID" value="MFD2520706.1"/>
    <property type="molecule type" value="Genomic_DNA"/>
</dbReference>
<gene>
    <name evidence="1" type="ORF">ACFSR2_07430</name>
</gene>
<evidence type="ECO:0008006" key="3">
    <source>
        <dbReference type="Google" id="ProtNLM"/>
    </source>
</evidence>
<dbReference type="PROSITE" id="PS51257">
    <property type="entry name" value="PROKAR_LIPOPROTEIN"/>
    <property type="match status" value="1"/>
</dbReference>
<proteinExistence type="predicted"/>
<comment type="caution">
    <text evidence="1">The sequence shown here is derived from an EMBL/GenBank/DDBJ whole genome shotgun (WGS) entry which is preliminary data.</text>
</comment>
<dbReference type="Proteomes" id="UP001597510">
    <property type="component" value="Unassembled WGS sequence"/>
</dbReference>
<evidence type="ECO:0000313" key="1">
    <source>
        <dbReference type="EMBL" id="MFD2520706.1"/>
    </source>
</evidence>
<name>A0ABW5J3V5_9BACT</name>
<accession>A0ABW5J3V5</accession>
<sequence>MKKLFILFVALAFVGACSPKNWHSNSVRDVSNYARKVERKPTKAKFTERLQLSYREQKDKLLLEIESLAKEQKPFYWEKIHDKYKVLNDMAWKIQNCTNCLKDVTPVFYESEQFAALANATEERIEAGLLDLGLNTKPAAQKAYFSFVKAQKLSPNRRDIDSLIQESIEEGTVRIVLEGDYRYDKSYVQDIERDLFRNLPRYADAKPFYQFYSPEEASESLVKPDYVVSFGFEYLNVGFENRSCSEESFSKSLKVGEKKVDSVKVEPIYETVSGKVVKCIKTLKADGRVWFKVIDYQQDKEVLHDSFYDDYNWVNEWVTVSGDSRALPAGASNSGMESFSPTRWTMLDNVTNDLSNSVSWRIRRFIREQNSLASN</sequence>